<feature type="compositionally biased region" description="Low complexity" evidence="5">
    <location>
        <begin position="37"/>
        <end position="54"/>
    </location>
</feature>
<accession>A0A9P4YXQ3</accession>
<feature type="region of interest" description="Disordered" evidence="5">
    <location>
        <begin position="37"/>
        <end position="106"/>
    </location>
</feature>
<dbReference type="OrthoDB" id="10248252at2759"/>
<dbReference type="RefSeq" id="XP_035322379.1">
    <property type="nucleotide sequence ID" value="XM_035468398.1"/>
</dbReference>
<name>A0A9P4YXQ3_9HYPO</name>
<dbReference type="GO" id="GO:0032956">
    <property type="term" value="P:regulation of actin cytoskeleton organization"/>
    <property type="evidence" value="ECO:0007669"/>
    <property type="project" value="TreeGrafter"/>
</dbReference>
<dbReference type="GO" id="GO:0031929">
    <property type="term" value="P:TOR signaling"/>
    <property type="evidence" value="ECO:0007669"/>
    <property type="project" value="InterPro"/>
</dbReference>
<dbReference type="InterPro" id="IPR001680">
    <property type="entry name" value="WD40_rpt"/>
</dbReference>
<evidence type="ECO:0000313" key="6">
    <source>
        <dbReference type="EMBL" id="KAF4123727.1"/>
    </source>
</evidence>
<reference evidence="6" key="1">
    <citation type="submission" date="2020-03" db="EMBL/GenBank/DDBJ databases">
        <title>Site-based positive gene gene selection in Geosmithia morbida across the United States reveals a broad range of putative effectors and factors for local host and environmental adapation.</title>
        <authorList>
            <person name="Onufrak A."/>
            <person name="Murdoch R.W."/>
            <person name="Gazis R."/>
            <person name="Huff M."/>
            <person name="Staton M."/>
            <person name="Klingeman W."/>
            <person name="Hadziabdic D."/>
        </authorList>
    </citation>
    <scope>NUCLEOTIDE SEQUENCE</scope>
    <source>
        <strain evidence="6">1262</strain>
    </source>
</reference>
<gene>
    <name evidence="6" type="ORF">GMORB2_6428</name>
</gene>
<dbReference type="GeneID" id="55972653"/>
<organism evidence="6 7">
    <name type="scientific">Geosmithia morbida</name>
    <dbReference type="NCBI Taxonomy" id="1094350"/>
    <lineage>
        <taxon>Eukaryota</taxon>
        <taxon>Fungi</taxon>
        <taxon>Dikarya</taxon>
        <taxon>Ascomycota</taxon>
        <taxon>Pezizomycotina</taxon>
        <taxon>Sordariomycetes</taxon>
        <taxon>Hypocreomycetidae</taxon>
        <taxon>Hypocreales</taxon>
        <taxon>Bionectriaceae</taxon>
        <taxon>Geosmithia</taxon>
    </lineage>
</organism>
<keyword evidence="2 4" id="KW-0853">WD repeat</keyword>
<dbReference type="PANTHER" id="PTHR19842">
    <property type="entry name" value="G BETA-LIKE PROTEIN GBL"/>
    <property type="match status" value="1"/>
</dbReference>
<feature type="repeat" description="WD" evidence="4">
    <location>
        <begin position="802"/>
        <end position="843"/>
    </location>
</feature>
<dbReference type="SUPFAM" id="SSF50978">
    <property type="entry name" value="WD40 repeat-like"/>
    <property type="match status" value="1"/>
</dbReference>
<dbReference type="PROSITE" id="PS00678">
    <property type="entry name" value="WD_REPEATS_1"/>
    <property type="match status" value="1"/>
</dbReference>
<dbReference type="Pfam" id="PF00400">
    <property type="entry name" value="WD40"/>
    <property type="match status" value="2"/>
</dbReference>
<comment type="caution">
    <text evidence="6">The sequence shown here is derived from an EMBL/GenBank/DDBJ whole genome shotgun (WGS) entry which is preliminary data.</text>
</comment>
<dbReference type="AlphaFoldDB" id="A0A9P4YXQ3"/>
<feature type="compositionally biased region" description="Basic and acidic residues" evidence="5">
    <location>
        <begin position="67"/>
        <end position="77"/>
    </location>
</feature>
<protein>
    <submittedName>
        <fullName evidence="6">WD40 repeat</fullName>
    </submittedName>
</protein>
<keyword evidence="7" id="KW-1185">Reference proteome</keyword>
<dbReference type="InterPro" id="IPR037588">
    <property type="entry name" value="MLST8"/>
</dbReference>
<sequence>MSNAAIASTTILVPEVIDLTLLDSPLHPHAATKPLLASRAPPATAAARPAAILPWPSPPSAPRRRHESGNEHADRAAQKPPPSKRRRVDGGVLSTSGGNGNAGAKDVNGMYGVENTVSGISHVKSKVLNAKVAGAASARKEPPRPRRPYKDCLTAQVLPHVVREVYALSPVTAYRLDELAQDKYKVTAGVKSDTQEDLRPEPMITATTASLTMSAPEVEEKEGRKDELSRQVNGSENLWFKRGPRPYIMAQEREHIRRGVSRLKRAPAKAIQQPVVYHVDFTSDEVTQIVTYLNKLHRYDRPRTLDALRLYVRENAPVSVIVGDQVPGRTSEDIRKFCSDILAGRASYPDRLRVLSFGPEEQGNERPAGGESDGDIEYRQGPRVSALLLARELEGNRGFGRMRGYENFQNEFPRSLEDDLGIVAEFTNCAGDVSTISWVSGGDIVCGTTTHSDSHNQQYNKPGNLLLGSLACGRLQAYPDHRIPRPLVEKGENSTEAMRQSQDRWLYSSVVSSDYDPVHKRIYTSSFDGTVKVWTVEDDDDDDPGGDVSPKKPSGKHMVLLATWKHDGNVNFVVAAKDGSGRVASAADTPTQAVRIYTVNPDNIAESPYEALSCSRKDADGTDTWAYQPAALRWGLAPGTQHMLAVGYSPRSASGDDLDIPEEKRDSGEIVLWDADARRRIAIANVTTANVFEIAWHPTLPRFICATSPCGNMMEHGTQTQIHEFRQDRGRQDPPAFTVYQSLDCAAKDVNELTYVPNSAWHAYVTAACTDGRVYVWDTAQPDAPLHVLQHGSSLDGFDKDREDRDTGVKFTAWGASLDRLYTGSSDGVVKVWNVRHARRPLVRTLLEAPAPISSGAFSPDLSRLAIGDATGRVFILSTNRADEPASHRLAVPGPPAPPGVPHHRVSRRRRRRPVPFTPHREPDPPPPLPGAAAGDLGDPDSIAVYARDTYLSPRRLVPTGNPVVGMVQGPNYASTGLYCREAHEDDDPARPLLSHWDRMQRRSVMADRGPGRRAMRRLRPQQQQQQQQDVRERERERERAEQHSRNMSKDFSTRDMAPDDVAELVREGAMLSLDGEEEWAFDTADDWDEA</sequence>
<comment type="similarity">
    <text evidence="1">Belongs to the WD repeat LST8 family.</text>
</comment>
<evidence type="ECO:0000256" key="1">
    <source>
        <dbReference type="ARBA" id="ARBA00009890"/>
    </source>
</evidence>
<dbReference type="PROSITE" id="PS50082">
    <property type="entry name" value="WD_REPEATS_2"/>
    <property type="match status" value="1"/>
</dbReference>
<dbReference type="SMART" id="SM00320">
    <property type="entry name" value="WD40"/>
    <property type="match status" value="5"/>
</dbReference>
<dbReference type="Gene3D" id="2.130.10.10">
    <property type="entry name" value="YVTN repeat-like/Quinoprotein amine dehydrogenase"/>
    <property type="match status" value="1"/>
</dbReference>
<dbReference type="PANTHER" id="PTHR19842:SF2">
    <property type="entry name" value="WD REPEAT PROTEIN (AFU_ORTHOLOGUE AFUA_5G04300)"/>
    <property type="match status" value="1"/>
</dbReference>
<evidence type="ECO:0000256" key="2">
    <source>
        <dbReference type="ARBA" id="ARBA00022574"/>
    </source>
</evidence>
<feature type="compositionally biased region" description="Low complexity" evidence="5">
    <location>
        <begin position="931"/>
        <end position="941"/>
    </location>
</feature>
<dbReference type="EMBL" id="JAANYQ010000006">
    <property type="protein sequence ID" value="KAF4123727.1"/>
    <property type="molecule type" value="Genomic_DNA"/>
</dbReference>
<evidence type="ECO:0000256" key="4">
    <source>
        <dbReference type="PROSITE-ProRule" id="PRU00221"/>
    </source>
</evidence>
<feature type="region of interest" description="Disordered" evidence="5">
    <location>
        <begin position="1001"/>
        <end position="1062"/>
    </location>
</feature>
<feature type="compositionally biased region" description="Basic and acidic residues" evidence="5">
    <location>
        <begin position="1030"/>
        <end position="1058"/>
    </location>
</feature>
<dbReference type="Proteomes" id="UP000749293">
    <property type="component" value="Unassembled WGS sequence"/>
</dbReference>
<evidence type="ECO:0000256" key="3">
    <source>
        <dbReference type="ARBA" id="ARBA00022737"/>
    </source>
</evidence>
<keyword evidence="3" id="KW-0677">Repeat</keyword>
<dbReference type="GO" id="GO:0031932">
    <property type="term" value="C:TORC2 complex"/>
    <property type="evidence" value="ECO:0007669"/>
    <property type="project" value="InterPro"/>
</dbReference>
<dbReference type="GO" id="GO:0031931">
    <property type="term" value="C:TORC1 complex"/>
    <property type="evidence" value="ECO:0007669"/>
    <property type="project" value="InterPro"/>
</dbReference>
<dbReference type="InterPro" id="IPR015943">
    <property type="entry name" value="WD40/YVTN_repeat-like_dom_sf"/>
</dbReference>
<feature type="region of interest" description="Disordered" evidence="5">
    <location>
        <begin position="356"/>
        <end position="377"/>
    </location>
</feature>
<proteinExistence type="inferred from homology"/>
<dbReference type="InterPro" id="IPR019775">
    <property type="entry name" value="WD40_repeat_CS"/>
</dbReference>
<feature type="region of interest" description="Disordered" evidence="5">
    <location>
        <begin position="885"/>
        <end position="941"/>
    </location>
</feature>
<feature type="compositionally biased region" description="Basic residues" evidence="5">
    <location>
        <begin position="902"/>
        <end position="914"/>
    </location>
</feature>
<evidence type="ECO:0000256" key="5">
    <source>
        <dbReference type="SAM" id="MobiDB-lite"/>
    </source>
</evidence>
<dbReference type="InterPro" id="IPR036322">
    <property type="entry name" value="WD40_repeat_dom_sf"/>
</dbReference>
<evidence type="ECO:0000313" key="7">
    <source>
        <dbReference type="Proteomes" id="UP000749293"/>
    </source>
</evidence>